<evidence type="ECO:0000256" key="1">
    <source>
        <dbReference type="ARBA" id="ARBA00004651"/>
    </source>
</evidence>
<gene>
    <name evidence="8" type="ORF">A2903_00200</name>
</gene>
<dbReference type="Pfam" id="PF07681">
    <property type="entry name" value="DoxX"/>
    <property type="match status" value="1"/>
</dbReference>
<comment type="similarity">
    <text evidence="2">Belongs to the DoxX family.</text>
</comment>
<protein>
    <recommendedName>
        <fullName evidence="10">DoxX family protein</fullName>
    </recommendedName>
</protein>
<evidence type="ECO:0000313" key="9">
    <source>
        <dbReference type="Proteomes" id="UP000178184"/>
    </source>
</evidence>
<comment type="subcellular location">
    <subcellularLocation>
        <location evidence="1">Cell membrane</location>
        <topology evidence="1">Multi-pass membrane protein</topology>
    </subcellularLocation>
</comment>
<dbReference type="EMBL" id="MFUO01000019">
    <property type="protein sequence ID" value="OGI83821.1"/>
    <property type="molecule type" value="Genomic_DNA"/>
</dbReference>
<dbReference type="InterPro" id="IPR032808">
    <property type="entry name" value="DoxX"/>
</dbReference>
<evidence type="ECO:0000313" key="8">
    <source>
        <dbReference type="EMBL" id="OGI83821.1"/>
    </source>
</evidence>
<feature type="transmembrane region" description="Helical" evidence="7">
    <location>
        <begin position="46"/>
        <end position="64"/>
    </location>
</feature>
<dbReference type="GO" id="GO:0005886">
    <property type="term" value="C:plasma membrane"/>
    <property type="evidence" value="ECO:0007669"/>
    <property type="project" value="UniProtKB-SubCell"/>
</dbReference>
<evidence type="ECO:0000256" key="7">
    <source>
        <dbReference type="SAM" id="Phobius"/>
    </source>
</evidence>
<organism evidence="8 9">
    <name type="scientific">Candidatus Nomurabacteria bacterium RIFCSPLOWO2_01_FULL_33_17</name>
    <dbReference type="NCBI Taxonomy" id="1801764"/>
    <lineage>
        <taxon>Bacteria</taxon>
        <taxon>Candidatus Nomuraibacteriota</taxon>
    </lineage>
</organism>
<dbReference type="STRING" id="1801764.A2903_00200"/>
<keyword evidence="5 7" id="KW-1133">Transmembrane helix</keyword>
<evidence type="ECO:0000256" key="5">
    <source>
        <dbReference type="ARBA" id="ARBA00022989"/>
    </source>
</evidence>
<evidence type="ECO:0008006" key="10">
    <source>
        <dbReference type="Google" id="ProtNLM"/>
    </source>
</evidence>
<dbReference type="AlphaFoldDB" id="A0A1F6WPK4"/>
<dbReference type="PANTHER" id="PTHR33452:SF1">
    <property type="entry name" value="INNER MEMBRANE PROTEIN YPHA-RELATED"/>
    <property type="match status" value="1"/>
</dbReference>
<comment type="caution">
    <text evidence="8">The sequence shown here is derived from an EMBL/GenBank/DDBJ whole genome shotgun (WGS) entry which is preliminary data.</text>
</comment>
<evidence type="ECO:0000256" key="3">
    <source>
        <dbReference type="ARBA" id="ARBA00022475"/>
    </source>
</evidence>
<feature type="transmembrane region" description="Helical" evidence="7">
    <location>
        <begin position="20"/>
        <end position="39"/>
    </location>
</feature>
<evidence type="ECO:0000256" key="4">
    <source>
        <dbReference type="ARBA" id="ARBA00022692"/>
    </source>
</evidence>
<evidence type="ECO:0000256" key="6">
    <source>
        <dbReference type="ARBA" id="ARBA00023136"/>
    </source>
</evidence>
<keyword evidence="3" id="KW-1003">Cell membrane</keyword>
<name>A0A1F6WPK4_9BACT</name>
<reference evidence="8 9" key="1">
    <citation type="journal article" date="2016" name="Nat. Commun.">
        <title>Thousands of microbial genomes shed light on interconnected biogeochemical processes in an aquifer system.</title>
        <authorList>
            <person name="Anantharaman K."/>
            <person name="Brown C.T."/>
            <person name="Hug L.A."/>
            <person name="Sharon I."/>
            <person name="Castelle C.J."/>
            <person name="Probst A.J."/>
            <person name="Thomas B.C."/>
            <person name="Singh A."/>
            <person name="Wilkins M.J."/>
            <person name="Karaoz U."/>
            <person name="Brodie E.L."/>
            <person name="Williams K.H."/>
            <person name="Hubbard S.S."/>
            <person name="Banfield J.F."/>
        </authorList>
    </citation>
    <scope>NUCLEOTIDE SEQUENCE [LARGE SCALE GENOMIC DNA]</scope>
</reference>
<keyword evidence="4 7" id="KW-0812">Transmembrane</keyword>
<dbReference type="InterPro" id="IPR051907">
    <property type="entry name" value="DoxX-like_oxidoreductase"/>
</dbReference>
<proteinExistence type="inferred from homology"/>
<keyword evidence="6 7" id="KW-0472">Membrane</keyword>
<dbReference type="PANTHER" id="PTHR33452">
    <property type="entry name" value="OXIDOREDUCTASE CATD-RELATED"/>
    <property type="match status" value="1"/>
</dbReference>
<evidence type="ECO:0000256" key="2">
    <source>
        <dbReference type="ARBA" id="ARBA00006679"/>
    </source>
</evidence>
<dbReference type="Proteomes" id="UP000178184">
    <property type="component" value="Unassembled WGS sequence"/>
</dbReference>
<feature type="transmembrane region" description="Helical" evidence="7">
    <location>
        <begin position="111"/>
        <end position="132"/>
    </location>
</feature>
<feature type="transmembrane region" description="Helical" evidence="7">
    <location>
        <begin position="70"/>
        <end position="99"/>
    </location>
</feature>
<sequence length="194" mass="20684">MCNKNISCFTGSGCRCTKDAGLLFLRIAVGVPFIVHGLAKFMDIPGTTGFFASLGLSPIFTYLVSGGELLAGIMILLGVWSFLGGWIASIIMVCAYTLVKYKAPFLGGYELDFAFFFGGLAIAMLGSGRYSLIRGHKCNSECIPGTCNDKKELPNVIKPEDNQKKDLMCECDGKGGCSDGVCTTCPGCNPDLNK</sequence>
<accession>A0A1F6WPK4</accession>